<dbReference type="InParanoid" id="U5H2R5"/>
<accession>U5H2R5</accession>
<dbReference type="EMBL" id="AEIJ01000157">
    <property type="status" value="NOT_ANNOTATED_CDS"/>
    <property type="molecule type" value="Genomic_DNA"/>
</dbReference>
<dbReference type="EnsemblFungi" id="MVLG_01648T0">
    <property type="protein sequence ID" value="MVLG_01648T0"/>
    <property type="gene ID" value="MVLG_01648"/>
</dbReference>
<comment type="similarity">
    <text evidence="3">Belongs to the CSN3 family.</text>
</comment>
<reference evidence="11" key="1">
    <citation type="submission" date="2010-11" db="EMBL/GenBank/DDBJ databases">
        <title>The genome sequence of Microbotryum violaceum strain p1A1 Lamole.</title>
        <authorList>
            <person name="Cuomo C."/>
            <person name="Perlin M."/>
            <person name="Young S.K."/>
            <person name="Zeng Q."/>
            <person name="Gargeya S."/>
            <person name="Alvarado L."/>
            <person name="Berlin A."/>
            <person name="Chapman S.B."/>
            <person name="Chen Z."/>
            <person name="Freedman E."/>
            <person name="Gellesch M."/>
            <person name="Goldberg J."/>
            <person name="Griggs A."/>
            <person name="Gujja S."/>
            <person name="Heilman E."/>
            <person name="Heiman D."/>
            <person name="Howarth C."/>
            <person name="Mehta T."/>
            <person name="Neiman D."/>
            <person name="Pearson M."/>
            <person name="Roberts A."/>
            <person name="Saif S."/>
            <person name="Shea T."/>
            <person name="Shenoy N."/>
            <person name="Sisk P."/>
            <person name="Stolte C."/>
            <person name="Sykes S."/>
            <person name="White J."/>
            <person name="Yandava C."/>
            <person name="Haas B."/>
            <person name="Nusbaum C."/>
            <person name="Birren B."/>
        </authorList>
    </citation>
    <scope>NUCLEOTIDE SEQUENCE [LARGE SCALE GENOMIC DNA]</scope>
    <source>
        <strain evidence="11">p1A1 Lamole</strain>
    </source>
</reference>
<dbReference type="GO" id="GO:0008180">
    <property type="term" value="C:COP9 signalosome"/>
    <property type="evidence" value="ECO:0007669"/>
    <property type="project" value="UniProtKB-KW"/>
</dbReference>
<keyword evidence="5" id="KW-0963">Cytoplasm</keyword>
<keyword evidence="6" id="KW-0736">Signalosome</keyword>
<dbReference type="PANTHER" id="PTHR10758:SF1">
    <property type="entry name" value="COP9 SIGNALOSOME COMPLEX SUBUNIT 3"/>
    <property type="match status" value="1"/>
</dbReference>
<dbReference type="PANTHER" id="PTHR10758">
    <property type="entry name" value="26S PROTEASOME NON-ATPASE REGULATORY SUBUNIT 3/COP9 SIGNALOSOME COMPLEX SUBUNIT 3"/>
    <property type="match status" value="1"/>
</dbReference>
<organism evidence="9">
    <name type="scientific">Microbotryum lychnidis-dioicae (strain p1A1 Lamole / MvSl-1064)</name>
    <name type="common">Anther smut fungus</name>
    <dbReference type="NCBI Taxonomy" id="683840"/>
    <lineage>
        <taxon>Eukaryota</taxon>
        <taxon>Fungi</taxon>
        <taxon>Dikarya</taxon>
        <taxon>Basidiomycota</taxon>
        <taxon>Pucciniomycotina</taxon>
        <taxon>Microbotryomycetes</taxon>
        <taxon>Microbotryales</taxon>
        <taxon>Microbotryaceae</taxon>
        <taxon>Microbotryum</taxon>
    </lineage>
</organism>
<dbReference type="STRING" id="683840.U5H2R5"/>
<evidence type="ECO:0000256" key="7">
    <source>
        <dbReference type="ARBA" id="ARBA00023242"/>
    </source>
</evidence>
<dbReference type="Pfam" id="PF22788">
    <property type="entry name" value="COP9_hel_rpt"/>
    <property type="match status" value="1"/>
</dbReference>
<evidence type="ECO:0000256" key="2">
    <source>
        <dbReference type="ARBA" id="ARBA00004496"/>
    </source>
</evidence>
<dbReference type="InterPro" id="IPR050756">
    <property type="entry name" value="CSN3"/>
</dbReference>
<evidence type="ECO:0000256" key="5">
    <source>
        <dbReference type="ARBA" id="ARBA00022490"/>
    </source>
</evidence>
<keyword evidence="7" id="KW-0539">Nucleus</keyword>
<dbReference type="InterPro" id="IPR000717">
    <property type="entry name" value="PCI_dom"/>
</dbReference>
<dbReference type="InterPro" id="IPR055089">
    <property type="entry name" value="COP9_N"/>
</dbReference>
<proteinExistence type="inferred from homology"/>
<keyword evidence="11" id="KW-1185">Reference proteome</keyword>
<dbReference type="OMA" id="NHYHDLV"/>
<name>U5H2R5_USTV1</name>
<dbReference type="GO" id="GO:0005737">
    <property type="term" value="C:cytoplasm"/>
    <property type="evidence" value="ECO:0007669"/>
    <property type="project" value="UniProtKB-SubCell"/>
</dbReference>
<reference evidence="9 11" key="3">
    <citation type="journal article" date="2015" name="BMC Genomics">
        <title>Sex and parasites: genomic and transcriptomic analysis of Microbotryum lychnidis-dioicae, the biotrophic and plant-castrating anther smut fungus.</title>
        <authorList>
            <person name="Perlin M.H."/>
            <person name="Amselem J."/>
            <person name="Fontanillas E."/>
            <person name="Toh S.S."/>
            <person name="Chen Z."/>
            <person name="Goldberg J."/>
            <person name="Duplessis S."/>
            <person name="Henrissat B."/>
            <person name="Young S."/>
            <person name="Zeng Q."/>
            <person name="Aguileta G."/>
            <person name="Petit E."/>
            <person name="Badouin H."/>
            <person name="Andrews J."/>
            <person name="Razeeq D."/>
            <person name="Gabaldon T."/>
            <person name="Quesneville H."/>
            <person name="Giraud T."/>
            <person name="Hood M.E."/>
            <person name="Schultz D.J."/>
            <person name="Cuomo C.A."/>
        </authorList>
    </citation>
    <scope>NUCLEOTIDE SEQUENCE [LARGE SCALE GENOMIC DNA]</scope>
    <source>
        <strain evidence="9">P1A1 Lamole</strain>
        <strain evidence="11">p1A1 Lamole</strain>
    </source>
</reference>
<reference evidence="10" key="4">
    <citation type="submission" date="2015-06" db="UniProtKB">
        <authorList>
            <consortium name="EnsemblFungi"/>
        </authorList>
    </citation>
    <scope>IDENTIFICATION</scope>
</reference>
<dbReference type="EMBL" id="GL541652">
    <property type="protein sequence ID" value="KDE08168.1"/>
    <property type="molecule type" value="Genomic_DNA"/>
</dbReference>
<evidence type="ECO:0000256" key="4">
    <source>
        <dbReference type="ARBA" id="ARBA00014878"/>
    </source>
</evidence>
<gene>
    <name evidence="9" type="ORF">MVLG_01648</name>
</gene>
<sequence>MSTPSTPSMDSIVELIKSTSTFEQLHKEVQQLRKLDKASNDNHTSIFESALQDGRDPLEVLDSLQHSAGYLFILNARLSVEGCDLDRMLPLLLEFSEKFDYEQLALVPDQVSYLVKTITNFVQSSPSHQATIALLLPLRLMVMRSSRPGHLTVLHPGFLDLCIKSRAYDFALDLLLTDTIDVDNTLGQVKYIDHLQYHYLGGVILALLKYKERAIDFLEIAVSAPGHSVSLVQIDAYKKLVILQLLTHGKTSPLPKYTAPNVHGAIKSRCAAYLDFATAFMKLDKSALMNLVAQHGPAFEEDLNSGLVKRCLASLRRRQIEKLTETYMTLSLGDLCQALGLDRNVEHDLLDVKQELSMMIDEKHIFGSITPADDLASATVTFTDDSSLYTSHETLQRLAQSIATTQKMIAQSDARAKEIEKSKEFVTKAYTAAGNQASAMAGGHGMNLASMPSFGGEFDYAEEGVWDGGDD</sequence>
<comment type="subcellular location">
    <subcellularLocation>
        <location evidence="2">Cytoplasm</location>
    </subcellularLocation>
    <subcellularLocation>
        <location evidence="1">Nucleus</location>
    </subcellularLocation>
</comment>
<dbReference type="AlphaFoldDB" id="U5H2R5"/>
<protein>
    <recommendedName>
        <fullName evidence="4">COP9 signalosome complex subunit 3</fullName>
    </recommendedName>
</protein>
<feature type="domain" description="PCI" evidence="8">
    <location>
        <begin position="210"/>
        <end position="383"/>
    </location>
</feature>
<evidence type="ECO:0000256" key="1">
    <source>
        <dbReference type="ARBA" id="ARBA00004123"/>
    </source>
</evidence>
<evidence type="ECO:0000313" key="10">
    <source>
        <dbReference type="EnsemblFungi" id="MVLG_01648T0"/>
    </source>
</evidence>
<evidence type="ECO:0000313" key="11">
    <source>
        <dbReference type="Proteomes" id="UP000017200"/>
    </source>
</evidence>
<dbReference type="GO" id="GO:0006511">
    <property type="term" value="P:ubiquitin-dependent protein catabolic process"/>
    <property type="evidence" value="ECO:0007669"/>
    <property type="project" value="TreeGrafter"/>
</dbReference>
<reference evidence="9" key="2">
    <citation type="submission" date="2010-11" db="EMBL/GenBank/DDBJ databases">
        <authorList>
            <consortium name="The Broad Institute Genome Sequencing Platform"/>
            <person name="Earl A."/>
            <person name="Ward D."/>
            <person name="Feldgarden M."/>
            <person name="Gevers D."/>
            <person name="Butler R."/>
            <person name="Young S.K."/>
            <person name="Zeng Q."/>
            <person name="Gargeya S."/>
            <person name="Fitzgerald M."/>
            <person name="Haas B."/>
            <person name="Abouelleil A."/>
            <person name="Alvarado L."/>
            <person name="Arachchi H.M."/>
            <person name="Berlin A."/>
            <person name="Brown A."/>
            <person name="Chapman S.B."/>
            <person name="Chen Z."/>
            <person name="Dunbar C."/>
            <person name="Freedman E."/>
            <person name="Gearin G."/>
            <person name="Gellesch M."/>
            <person name="Goldberg J."/>
            <person name="Griggs A."/>
            <person name="Gujja S."/>
            <person name="Heilman E."/>
            <person name="Heiman D."/>
            <person name="Howarth C."/>
            <person name="Larson L."/>
            <person name="Lui A."/>
            <person name="MacDonald P.J.P."/>
            <person name="Mehta T."/>
            <person name="Montmayeur A."/>
            <person name="Murphy C."/>
            <person name="Neiman D."/>
            <person name="Pearson M."/>
            <person name="Priest M."/>
            <person name="Roberts A."/>
            <person name="Saif S."/>
            <person name="Shea T."/>
            <person name="Shenoy N."/>
            <person name="Sisk P."/>
            <person name="Stolte C."/>
            <person name="Sykes S."/>
            <person name="White J."/>
            <person name="Yandava C."/>
            <person name="Wortman J."/>
            <person name="Nusbaum C."/>
            <person name="Birren B."/>
        </authorList>
    </citation>
    <scope>NUCLEOTIDE SEQUENCE</scope>
    <source>
        <strain evidence="9">P1A1 Lamole</strain>
    </source>
</reference>
<dbReference type="HOGENOM" id="CLU_028825_2_1_1"/>
<dbReference type="PROSITE" id="PS50250">
    <property type="entry name" value="PCI"/>
    <property type="match status" value="1"/>
</dbReference>
<evidence type="ECO:0000259" key="8">
    <source>
        <dbReference type="PROSITE" id="PS50250"/>
    </source>
</evidence>
<dbReference type="OrthoDB" id="29061at2759"/>
<evidence type="ECO:0000256" key="6">
    <source>
        <dbReference type="ARBA" id="ARBA00022790"/>
    </source>
</evidence>
<evidence type="ECO:0000256" key="3">
    <source>
        <dbReference type="ARBA" id="ARBA00007084"/>
    </source>
</evidence>
<dbReference type="Pfam" id="PF01399">
    <property type="entry name" value="PCI"/>
    <property type="match status" value="1"/>
</dbReference>
<dbReference type="Proteomes" id="UP000017200">
    <property type="component" value="Unassembled WGS sequence"/>
</dbReference>
<evidence type="ECO:0000313" key="9">
    <source>
        <dbReference type="EMBL" id="KDE08168.1"/>
    </source>
</evidence>